<dbReference type="EMBL" id="CAMKVN010006135">
    <property type="protein sequence ID" value="CAI2189922.1"/>
    <property type="molecule type" value="Genomic_DNA"/>
</dbReference>
<organism evidence="1 2">
    <name type="scientific">Funneliformis geosporum</name>
    <dbReference type="NCBI Taxonomy" id="1117311"/>
    <lineage>
        <taxon>Eukaryota</taxon>
        <taxon>Fungi</taxon>
        <taxon>Fungi incertae sedis</taxon>
        <taxon>Mucoromycota</taxon>
        <taxon>Glomeromycotina</taxon>
        <taxon>Glomeromycetes</taxon>
        <taxon>Glomerales</taxon>
        <taxon>Glomeraceae</taxon>
        <taxon>Funneliformis</taxon>
    </lineage>
</organism>
<accession>A0A9W4T222</accession>
<dbReference type="OrthoDB" id="2410351at2759"/>
<evidence type="ECO:0000313" key="2">
    <source>
        <dbReference type="Proteomes" id="UP001153678"/>
    </source>
</evidence>
<keyword evidence="2" id="KW-1185">Reference proteome</keyword>
<reference evidence="1" key="1">
    <citation type="submission" date="2022-08" db="EMBL/GenBank/DDBJ databases">
        <authorList>
            <person name="Kallberg Y."/>
            <person name="Tangrot J."/>
            <person name="Rosling A."/>
        </authorList>
    </citation>
    <scope>NUCLEOTIDE SEQUENCE</scope>
    <source>
        <strain evidence="1">Wild A</strain>
    </source>
</reference>
<proteinExistence type="predicted"/>
<dbReference type="AlphaFoldDB" id="A0A9W4T222"/>
<evidence type="ECO:0000313" key="1">
    <source>
        <dbReference type="EMBL" id="CAI2189922.1"/>
    </source>
</evidence>
<sequence length="105" mass="12531">MAEKEHNITATQIQKNMEEHDVRISVETVRRHLREIWSFQRNLNANFMYTIYEQGLLASTFKLFGEGNIDWILQEDNDPKHQSKITKKWKEENGIKELPWPSMSL</sequence>
<name>A0A9W4T222_9GLOM</name>
<dbReference type="Proteomes" id="UP001153678">
    <property type="component" value="Unassembled WGS sequence"/>
</dbReference>
<dbReference type="InterPro" id="IPR036397">
    <property type="entry name" value="RNaseH_sf"/>
</dbReference>
<dbReference type="Gene3D" id="3.30.420.10">
    <property type="entry name" value="Ribonuclease H-like superfamily/Ribonuclease H"/>
    <property type="match status" value="1"/>
</dbReference>
<protein>
    <submittedName>
        <fullName evidence="1">16801_t:CDS:1</fullName>
    </submittedName>
</protein>
<comment type="caution">
    <text evidence="1">The sequence shown here is derived from an EMBL/GenBank/DDBJ whole genome shotgun (WGS) entry which is preliminary data.</text>
</comment>
<gene>
    <name evidence="1" type="ORF">FWILDA_LOCUS14319</name>
</gene>
<dbReference type="GO" id="GO:0003676">
    <property type="term" value="F:nucleic acid binding"/>
    <property type="evidence" value="ECO:0007669"/>
    <property type="project" value="InterPro"/>
</dbReference>